<reference evidence="1" key="1">
    <citation type="submission" date="2020-04" db="EMBL/GenBank/DDBJ databases">
        <authorList>
            <person name="Chiriac C."/>
            <person name="Salcher M."/>
            <person name="Ghai R."/>
            <person name="Kavagutti S V."/>
        </authorList>
    </citation>
    <scope>NUCLEOTIDE SEQUENCE</scope>
</reference>
<name>A0A6J5NBL9_9CAUD</name>
<dbReference type="EMBL" id="LR796624">
    <property type="protein sequence ID" value="CAB4154861.1"/>
    <property type="molecule type" value="Genomic_DNA"/>
</dbReference>
<proteinExistence type="predicted"/>
<sequence length="83" mass="9784">MAPKKTTMSLTAWVWFKNGLGEPGCWKGGFRVTAEPYQGFYRVEHIDYRPDTLPTWRVVFEKPSDMMVSPFVPAEPMWRHFMK</sequence>
<evidence type="ECO:0000313" key="1">
    <source>
        <dbReference type="EMBL" id="CAB4154861.1"/>
    </source>
</evidence>
<accession>A0A6J5NBL9</accession>
<organism evidence="1">
    <name type="scientific">uncultured Caudovirales phage</name>
    <dbReference type="NCBI Taxonomy" id="2100421"/>
    <lineage>
        <taxon>Viruses</taxon>
        <taxon>Duplodnaviria</taxon>
        <taxon>Heunggongvirae</taxon>
        <taxon>Uroviricota</taxon>
        <taxon>Caudoviricetes</taxon>
        <taxon>Peduoviridae</taxon>
        <taxon>Maltschvirus</taxon>
        <taxon>Maltschvirus maltsch</taxon>
    </lineage>
</organism>
<gene>
    <name evidence="1" type="ORF">UFOVP649_36</name>
</gene>
<protein>
    <submittedName>
        <fullName evidence="1">Uncharacterized protein</fullName>
    </submittedName>
</protein>